<dbReference type="InterPro" id="IPR019814">
    <property type="entry name" value="Translation_initiation_fac_3_N"/>
</dbReference>
<dbReference type="PANTHER" id="PTHR10938">
    <property type="entry name" value="TRANSLATION INITIATION FACTOR IF-3"/>
    <property type="match status" value="1"/>
</dbReference>
<comment type="subcellular location">
    <subcellularLocation>
        <location evidence="4 6">Cytoplasm</location>
    </subcellularLocation>
</comment>
<feature type="domain" description="Translation initiation factor 3 C-terminal" evidence="7">
    <location>
        <begin position="98"/>
        <end position="182"/>
    </location>
</feature>
<dbReference type="RefSeq" id="WP_234970270.1">
    <property type="nucleotide sequence ID" value="NZ_FQUI01000005.1"/>
</dbReference>
<dbReference type="AlphaFoldDB" id="A0A1M4TZ19"/>
<proteinExistence type="inferred from homology"/>
<dbReference type="Pfam" id="PF05198">
    <property type="entry name" value="IF3_N"/>
    <property type="match status" value="1"/>
</dbReference>
<dbReference type="InterPro" id="IPR019813">
    <property type="entry name" value="Translation_initiation_fac3_CS"/>
</dbReference>
<evidence type="ECO:0000256" key="4">
    <source>
        <dbReference type="HAMAP-Rule" id="MF_00080"/>
    </source>
</evidence>
<keyword evidence="2 4" id="KW-0396">Initiation factor</keyword>
<feature type="domain" description="Translation initiation factor 3 N-terminal" evidence="8">
    <location>
        <begin position="22"/>
        <end position="90"/>
    </location>
</feature>
<evidence type="ECO:0000256" key="6">
    <source>
        <dbReference type="RuleBase" id="RU000646"/>
    </source>
</evidence>
<dbReference type="GO" id="GO:0016020">
    <property type="term" value="C:membrane"/>
    <property type="evidence" value="ECO:0007669"/>
    <property type="project" value="TreeGrafter"/>
</dbReference>
<evidence type="ECO:0000256" key="1">
    <source>
        <dbReference type="ARBA" id="ARBA00005439"/>
    </source>
</evidence>
<dbReference type="InterPro" id="IPR001288">
    <property type="entry name" value="Translation_initiation_fac_3"/>
</dbReference>
<dbReference type="SUPFAM" id="SSF55200">
    <property type="entry name" value="Translation initiation factor IF3, C-terminal domain"/>
    <property type="match status" value="1"/>
</dbReference>
<evidence type="ECO:0000256" key="5">
    <source>
        <dbReference type="NCBIfam" id="TIGR00168"/>
    </source>
</evidence>
<dbReference type="Pfam" id="PF00707">
    <property type="entry name" value="IF3_C"/>
    <property type="match status" value="1"/>
</dbReference>
<dbReference type="InterPro" id="IPR036788">
    <property type="entry name" value="T_IF-3_C_sf"/>
</dbReference>
<reference evidence="9" key="1">
    <citation type="submission" date="2016-11" db="EMBL/GenBank/DDBJ databases">
        <authorList>
            <person name="Varghese N."/>
            <person name="Submissions S."/>
        </authorList>
    </citation>
    <scope>NUCLEOTIDE SEQUENCE [LARGE SCALE GENOMIC DNA]</scope>
    <source>
        <strain evidence="9">DSM 16785</strain>
    </source>
</reference>
<name>A0A1M4TZ19_MARH1</name>
<evidence type="ECO:0000259" key="7">
    <source>
        <dbReference type="Pfam" id="PF00707"/>
    </source>
</evidence>
<dbReference type="GO" id="GO:0043022">
    <property type="term" value="F:ribosome binding"/>
    <property type="evidence" value="ECO:0007669"/>
    <property type="project" value="UniProtKB-ARBA"/>
</dbReference>
<keyword evidence="4" id="KW-0963">Cytoplasm</keyword>
<dbReference type="InterPro" id="IPR036787">
    <property type="entry name" value="T_IF-3_N_sf"/>
</dbReference>
<dbReference type="HAMAP" id="MF_00080">
    <property type="entry name" value="IF_3"/>
    <property type="match status" value="1"/>
</dbReference>
<evidence type="ECO:0000256" key="2">
    <source>
        <dbReference type="ARBA" id="ARBA00022540"/>
    </source>
</evidence>
<comment type="caution">
    <text evidence="9">The sequence shown here is derived from an EMBL/GenBank/DDBJ whole genome shotgun (WGS) entry which is preliminary data.</text>
</comment>
<comment type="subunit">
    <text evidence="4 6">Monomer.</text>
</comment>
<comment type="similarity">
    <text evidence="1 4 6">Belongs to the IF-3 family.</text>
</comment>
<dbReference type="InterPro" id="IPR019815">
    <property type="entry name" value="Translation_initiation_fac_3_C"/>
</dbReference>
<gene>
    <name evidence="4" type="primary">infC</name>
    <name evidence="9" type="ORF">SAMN02745164_00560</name>
</gene>
<dbReference type="Gene3D" id="3.30.110.10">
    <property type="entry name" value="Translation initiation factor 3 (IF-3), C-terminal domain"/>
    <property type="match status" value="1"/>
</dbReference>
<dbReference type="PANTHER" id="PTHR10938:SF0">
    <property type="entry name" value="TRANSLATION INITIATION FACTOR IF-3, MITOCHONDRIAL"/>
    <property type="match status" value="1"/>
</dbReference>
<dbReference type="GO" id="GO:0005829">
    <property type="term" value="C:cytosol"/>
    <property type="evidence" value="ECO:0007669"/>
    <property type="project" value="TreeGrafter"/>
</dbReference>
<accession>A0A1M4TZ19</accession>
<dbReference type="GO" id="GO:0032790">
    <property type="term" value="P:ribosome disassembly"/>
    <property type="evidence" value="ECO:0007669"/>
    <property type="project" value="TreeGrafter"/>
</dbReference>
<comment type="function">
    <text evidence="4 6">IF-3 binds to the 30S ribosomal subunit and shifts the equilibrium between 70S ribosomes and their 50S and 30S subunits in favor of the free subunits, thus enhancing the availability of 30S subunits on which protein synthesis initiation begins.</text>
</comment>
<keyword evidence="3 4" id="KW-0648">Protein biosynthesis</keyword>
<evidence type="ECO:0000259" key="8">
    <source>
        <dbReference type="Pfam" id="PF05198"/>
    </source>
</evidence>
<dbReference type="NCBIfam" id="TIGR00168">
    <property type="entry name" value="infC"/>
    <property type="match status" value="1"/>
</dbReference>
<evidence type="ECO:0000313" key="10">
    <source>
        <dbReference type="Proteomes" id="UP000184334"/>
    </source>
</evidence>
<dbReference type="SUPFAM" id="SSF54364">
    <property type="entry name" value="Translation initiation factor IF3, N-terminal domain"/>
    <property type="match status" value="1"/>
</dbReference>
<keyword evidence="10" id="KW-1185">Reference proteome</keyword>
<evidence type="ECO:0000313" key="9">
    <source>
        <dbReference type="EMBL" id="SHE49748.1"/>
    </source>
</evidence>
<organism evidence="9 10">
    <name type="scientific">Marinitoga hydrogenitolerans (strain DSM 16785 / JCM 12826 / AT1271)</name>
    <dbReference type="NCBI Taxonomy" id="1122195"/>
    <lineage>
        <taxon>Bacteria</taxon>
        <taxon>Thermotogati</taxon>
        <taxon>Thermotogota</taxon>
        <taxon>Thermotogae</taxon>
        <taxon>Petrotogales</taxon>
        <taxon>Petrotogaceae</taxon>
        <taxon>Marinitoga</taxon>
    </lineage>
</organism>
<sequence>MNCEKRIGGISIKRSKDTTLRNEEIRVREVRVIGNSGEQLGVMETKKALQIAYQEGLDLVLVSPNSNPPVAKIMDFGKYKYEKEKREKEAKKKQKKQVLKEMKFRLRIDDHDFNTKVRRIRTFLEDGNKVRVVVMFLGRDIMFTDKGKEILNKVIKNVEDIAEVTREPKMAGRDMDMILSPKKQK</sequence>
<dbReference type="EMBL" id="FQUI01000005">
    <property type="protein sequence ID" value="SHE49748.1"/>
    <property type="molecule type" value="Genomic_DNA"/>
</dbReference>
<dbReference type="FunFam" id="3.30.110.10:FF:000001">
    <property type="entry name" value="Translation initiation factor IF-3"/>
    <property type="match status" value="1"/>
</dbReference>
<dbReference type="Gene3D" id="3.10.20.80">
    <property type="entry name" value="Translation initiation factor 3 (IF-3), N-terminal domain"/>
    <property type="match status" value="1"/>
</dbReference>
<dbReference type="Proteomes" id="UP000184334">
    <property type="component" value="Unassembled WGS sequence"/>
</dbReference>
<protein>
    <recommendedName>
        <fullName evidence="4 5">Translation initiation factor IF-3</fullName>
    </recommendedName>
</protein>
<dbReference type="FunFam" id="3.10.20.80:FF:000001">
    <property type="entry name" value="Translation initiation factor IF-3"/>
    <property type="match status" value="1"/>
</dbReference>
<dbReference type="STRING" id="1122195.SAMN02745164_00560"/>
<dbReference type="PROSITE" id="PS00938">
    <property type="entry name" value="IF3"/>
    <property type="match status" value="1"/>
</dbReference>
<evidence type="ECO:0000256" key="3">
    <source>
        <dbReference type="ARBA" id="ARBA00022917"/>
    </source>
</evidence>
<dbReference type="GO" id="GO:0003743">
    <property type="term" value="F:translation initiation factor activity"/>
    <property type="evidence" value="ECO:0007669"/>
    <property type="project" value="UniProtKB-UniRule"/>
</dbReference>